<organism evidence="2 3">
    <name type="scientific">Streptomyces turgidiscabies</name>
    <dbReference type="NCBI Taxonomy" id="85558"/>
    <lineage>
        <taxon>Bacteria</taxon>
        <taxon>Bacillati</taxon>
        <taxon>Actinomycetota</taxon>
        <taxon>Actinomycetes</taxon>
        <taxon>Kitasatosporales</taxon>
        <taxon>Streptomycetaceae</taxon>
        <taxon>Streptomyces</taxon>
    </lineage>
</organism>
<sequence>MTTEPFPRLWSFAETSALPSRRWVECVNCIENVALDDGSTDPQEWAVRHTALHPDHVRYRVVSQVGFRLDPAGVLTPSRPGTPGSEGP</sequence>
<name>A0ABU0RSJ1_9ACTN</name>
<dbReference type="EMBL" id="JAUSZS010000004">
    <property type="protein sequence ID" value="MDQ0934940.1"/>
    <property type="molecule type" value="Genomic_DNA"/>
</dbReference>
<gene>
    <name evidence="2" type="ORF">QFZ49_004880</name>
</gene>
<feature type="domain" description="DUF7848" evidence="1">
    <location>
        <begin position="15"/>
        <end position="72"/>
    </location>
</feature>
<reference evidence="2 3" key="1">
    <citation type="submission" date="2023-07" db="EMBL/GenBank/DDBJ databases">
        <title>Comparative genomics of wheat-associated soil bacteria to identify genetic determinants of phenazine resistance.</title>
        <authorList>
            <person name="Mouncey N."/>
        </authorList>
    </citation>
    <scope>NUCLEOTIDE SEQUENCE [LARGE SCALE GENOMIC DNA]</scope>
    <source>
        <strain evidence="2 3">W2I16</strain>
    </source>
</reference>
<protein>
    <recommendedName>
        <fullName evidence="1">DUF7848 domain-containing protein</fullName>
    </recommendedName>
</protein>
<dbReference type="Proteomes" id="UP001223072">
    <property type="component" value="Unassembled WGS sequence"/>
</dbReference>
<dbReference type="Pfam" id="PF25232">
    <property type="entry name" value="DUF7848"/>
    <property type="match status" value="1"/>
</dbReference>
<evidence type="ECO:0000259" key="1">
    <source>
        <dbReference type="Pfam" id="PF25232"/>
    </source>
</evidence>
<evidence type="ECO:0000313" key="2">
    <source>
        <dbReference type="EMBL" id="MDQ0934940.1"/>
    </source>
</evidence>
<proteinExistence type="predicted"/>
<dbReference type="RefSeq" id="WP_307628457.1">
    <property type="nucleotide sequence ID" value="NZ_JAUSZS010000004.1"/>
</dbReference>
<keyword evidence="3" id="KW-1185">Reference proteome</keyword>
<comment type="caution">
    <text evidence="2">The sequence shown here is derived from an EMBL/GenBank/DDBJ whole genome shotgun (WGS) entry which is preliminary data.</text>
</comment>
<accession>A0ABU0RSJ1</accession>
<dbReference type="InterPro" id="IPR057170">
    <property type="entry name" value="DUF7848"/>
</dbReference>
<evidence type="ECO:0000313" key="3">
    <source>
        <dbReference type="Proteomes" id="UP001223072"/>
    </source>
</evidence>